<evidence type="ECO:0000256" key="6">
    <source>
        <dbReference type="ARBA" id="ARBA00022824"/>
    </source>
</evidence>
<comment type="subcellular location">
    <subcellularLocation>
        <location evidence="1">Endoplasmic reticulum membrane</location>
        <topology evidence="1">Single-pass type I membrane protein</topology>
    </subcellularLocation>
</comment>
<accession>A0A9P7KEA8</accession>
<proteinExistence type="inferred from homology"/>
<keyword evidence="8" id="KW-0472">Membrane</keyword>
<dbReference type="CDD" id="cd22209">
    <property type="entry name" value="EMC10"/>
    <property type="match status" value="1"/>
</dbReference>
<keyword evidence="11" id="KW-1185">Reference proteome</keyword>
<evidence type="ECO:0000256" key="1">
    <source>
        <dbReference type="ARBA" id="ARBA00004115"/>
    </source>
</evidence>
<dbReference type="AlphaFoldDB" id="A0A9P7KEA8"/>
<keyword evidence="4" id="KW-0812">Transmembrane</keyword>
<evidence type="ECO:0000256" key="7">
    <source>
        <dbReference type="ARBA" id="ARBA00022989"/>
    </source>
</evidence>
<comment type="similarity">
    <text evidence="2">Belongs to the EMC10 family.</text>
</comment>
<evidence type="ECO:0000313" key="10">
    <source>
        <dbReference type="EMBL" id="KAG5648941.1"/>
    </source>
</evidence>
<protein>
    <recommendedName>
        <fullName evidence="3">ER membrane protein complex subunit 10</fullName>
    </recommendedName>
</protein>
<dbReference type="EMBL" id="JABCKV010000001">
    <property type="protein sequence ID" value="KAG5648941.1"/>
    <property type="molecule type" value="Genomic_DNA"/>
</dbReference>
<comment type="caution">
    <text evidence="10">The sequence shown here is derived from an EMBL/GenBank/DDBJ whole genome shotgun (WGS) entry which is preliminary data.</text>
</comment>
<dbReference type="OrthoDB" id="1894652at2759"/>
<organism evidence="10 11">
    <name type="scientific">Asterophora parasitica</name>
    <dbReference type="NCBI Taxonomy" id="117018"/>
    <lineage>
        <taxon>Eukaryota</taxon>
        <taxon>Fungi</taxon>
        <taxon>Dikarya</taxon>
        <taxon>Basidiomycota</taxon>
        <taxon>Agaricomycotina</taxon>
        <taxon>Agaricomycetes</taxon>
        <taxon>Agaricomycetidae</taxon>
        <taxon>Agaricales</taxon>
        <taxon>Tricholomatineae</taxon>
        <taxon>Lyophyllaceae</taxon>
        <taxon>Asterophora</taxon>
    </lineage>
</organism>
<reference evidence="10" key="1">
    <citation type="submission" date="2020-07" db="EMBL/GenBank/DDBJ databases">
        <authorList>
            <person name="Nieuwenhuis M."/>
            <person name="Van De Peppel L.J.J."/>
        </authorList>
    </citation>
    <scope>NUCLEOTIDE SEQUENCE</scope>
    <source>
        <strain evidence="10">AP01</strain>
        <tissue evidence="10">Mycelium</tissue>
    </source>
</reference>
<keyword evidence="7" id="KW-1133">Transmembrane helix</keyword>
<feature type="signal peptide" evidence="9">
    <location>
        <begin position="1"/>
        <end position="20"/>
    </location>
</feature>
<keyword evidence="6" id="KW-0256">Endoplasmic reticulum</keyword>
<keyword evidence="5 9" id="KW-0732">Signal</keyword>
<dbReference type="PANTHER" id="PTHR21397">
    <property type="entry name" value="CHROMATIN COMPLEXES SUBUNIT BAP18-RELATED"/>
    <property type="match status" value="1"/>
</dbReference>
<reference evidence="10" key="2">
    <citation type="submission" date="2021-10" db="EMBL/GenBank/DDBJ databases">
        <title>Phylogenomics reveals ancestral predisposition of the termite-cultivated fungus Termitomyces towards a domesticated lifestyle.</title>
        <authorList>
            <person name="Auxier B."/>
            <person name="Grum-Grzhimaylo A."/>
            <person name="Cardenas M.E."/>
            <person name="Lodge J.D."/>
            <person name="Laessoe T."/>
            <person name="Pedersen O."/>
            <person name="Smith M.E."/>
            <person name="Kuyper T.W."/>
            <person name="Franco-Molano E.A."/>
            <person name="Baroni T.J."/>
            <person name="Aanen D.K."/>
        </authorList>
    </citation>
    <scope>NUCLEOTIDE SEQUENCE</scope>
    <source>
        <strain evidence="10">AP01</strain>
        <tissue evidence="10">Mycelium</tissue>
    </source>
</reference>
<evidence type="ECO:0000256" key="2">
    <source>
        <dbReference type="ARBA" id="ARBA00007695"/>
    </source>
</evidence>
<evidence type="ECO:0000256" key="9">
    <source>
        <dbReference type="SAM" id="SignalP"/>
    </source>
</evidence>
<dbReference type="Pfam" id="PF21203">
    <property type="entry name" value="ECM10"/>
    <property type="match status" value="1"/>
</dbReference>
<evidence type="ECO:0000313" key="11">
    <source>
        <dbReference type="Proteomes" id="UP000775547"/>
    </source>
</evidence>
<sequence>MMRVLALAAILVAPTVYADATVTVFHRLFHPTAPQAHFSQRGTIHIADNSTFFFQPAPSFTEDISSFAGALHTVQDSSPLLYQIALERAGTPQAQWDISSVKACHLHQATSESIHLHVLDAHSPKPYALDYFVAPIPHDAACPRRGSQKATTHASLKSFASVSSTVILKGPRFPPPPQLTTPPSISPEGETIVPVPEKSFLQKYWMYIVGLVIITVLSGGPEEERPKK</sequence>
<gene>
    <name evidence="10" type="ORF">DXG03_000290</name>
</gene>
<evidence type="ECO:0000256" key="3">
    <source>
        <dbReference type="ARBA" id="ARBA00020105"/>
    </source>
</evidence>
<evidence type="ECO:0000256" key="5">
    <source>
        <dbReference type="ARBA" id="ARBA00022729"/>
    </source>
</evidence>
<evidence type="ECO:0000256" key="4">
    <source>
        <dbReference type="ARBA" id="ARBA00022692"/>
    </source>
</evidence>
<feature type="chain" id="PRO_5040197515" description="ER membrane protein complex subunit 10" evidence="9">
    <location>
        <begin position="21"/>
        <end position="228"/>
    </location>
</feature>
<name>A0A9P7KEA8_9AGAR</name>
<evidence type="ECO:0000256" key="8">
    <source>
        <dbReference type="ARBA" id="ARBA00023136"/>
    </source>
</evidence>
<dbReference type="GO" id="GO:0005789">
    <property type="term" value="C:endoplasmic reticulum membrane"/>
    <property type="evidence" value="ECO:0007669"/>
    <property type="project" value="UniProtKB-SubCell"/>
</dbReference>
<dbReference type="PANTHER" id="PTHR21397:SF4">
    <property type="entry name" value="ER MEMBRANE PROTEIN COMPLEX SUBUNIT 10"/>
    <property type="match status" value="1"/>
</dbReference>
<dbReference type="Proteomes" id="UP000775547">
    <property type="component" value="Unassembled WGS sequence"/>
</dbReference>